<evidence type="ECO:0000259" key="19">
    <source>
        <dbReference type="SMART" id="SM00562"/>
    </source>
</evidence>
<evidence type="ECO:0000256" key="18">
    <source>
        <dbReference type="SAM" id="SignalP"/>
    </source>
</evidence>
<dbReference type="Gene3D" id="3.30.70.141">
    <property type="entry name" value="Nucleoside diphosphate kinase-like domain"/>
    <property type="match status" value="1"/>
</dbReference>
<evidence type="ECO:0000256" key="14">
    <source>
        <dbReference type="ARBA" id="ARBA00023273"/>
    </source>
</evidence>
<comment type="catalytic activity">
    <reaction evidence="1 17">
        <text>a 2'-deoxyribonucleoside 5'-diphosphate + ATP = a 2'-deoxyribonucleoside 5'-triphosphate + ADP</text>
        <dbReference type="Rhea" id="RHEA:44640"/>
        <dbReference type="ChEBI" id="CHEBI:30616"/>
        <dbReference type="ChEBI" id="CHEBI:61560"/>
        <dbReference type="ChEBI" id="CHEBI:73316"/>
        <dbReference type="ChEBI" id="CHEBI:456216"/>
        <dbReference type="EC" id="2.7.4.6"/>
    </reaction>
</comment>
<dbReference type="PANTHER" id="PTHR46161">
    <property type="entry name" value="NUCLEOSIDE DIPHOSPHATE KINASE"/>
    <property type="match status" value="1"/>
</dbReference>
<evidence type="ECO:0000256" key="1">
    <source>
        <dbReference type="ARBA" id="ARBA00000082"/>
    </source>
</evidence>
<keyword evidence="11 17" id="KW-0067">ATP-binding</keyword>
<evidence type="ECO:0000256" key="15">
    <source>
        <dbReference type="PROSITE-ProRule" id="PRU00706"/>
    </source>
</evidence>
<feature type="chain" id="PRO_5004807843" description="Nucleoside diphosphate kinase" evidence="18">
    <location>
        <begin position="26"/>
        <end position="196"/>
    </location>
</feature>
<dbReference type="InterPro" id="IPR001564">
    <property type="entry name" value="Nucleoside_diP_kinase"/>
</dbReference>
<dbReference type="SUPFAM" id="SSF54919">
    <property type="entry name" value="Nucleoside diphosphate kinase, NDK"/>
    <property type="match status" value="1"/>
</dbReference>
<evidence type="ECO:0000256" key="8">
    <source>
        <dbReference type="ARBA" id="ARBA00022741"/>
    </source>
</evidence>
<dbReference type="GO" id="GO:0005524">
    <property type="term" value="F:ATP binding"/>
    <property type="evidence" value="ECO:0007669"/>
    <property type="project" value="UniProtKB-KW"/>
</dbReference>
<dbReference type="GO" id="GO:0016787">
    <property type="term" value="F:hydrolase activity"/>
    <property type="evidence" value="ECO:0007669"/>
    <property type="project" value="UniProtKB-KW"/>
</dbReference>
<protein>
    <recommendedName>
        <fullName evidence="17">Nucleoside diphosphate kinase</fullName>
        <ecNumber evidence="17">2.7.4.6</ecNumber>
    </recommendedName>
</protein>
<evidence type="ECO:0000256" key="12">
    <source>
        <dbReference type="ARBA" id="ARBA00022842"/>
    </source>
</evidence>
<feature type="binding site" evidence="15">
    <location>
        <position position="121"/>
    </location>
    <ligand>
        <name>ATP</name>
        <dbReference type="ChEBI" id="CHEBI:30616"/>
    </ligand>
</feature>
<dbReference type="FunFam" id="3.30.70.141:FF:000010">
    <property type="entry name" value="Nucleoside diphosphate kinase 7"/>
    <property type="match status" value="1"/>
</dbReference>
<feature type="binding site" evidence="15">
    <location>
        <position position="39"/>
    </location>
    <ligand>
        <name>ATP</name>
        <dbReference type="ChEBI" id="CHEBI:30616"/>
    </ligand>
</feature>
<dbReference type="GO" id="GO:0006183">
    <property type="term" value="P:GTP biosynthetic process"/>
    <property type="evidence" value="ECO:0007669"/>
    <property type="project" value="InterPro"/>
</dbReference>
<keyword evidence="12" id="KW-0460">Magnesium</keyword>
<proteinExistence type="inferred from homology"/>
<keyword evidence="6 17" id="KW-0808">Transferase</keyword>
<keyword evidence="9 17" id="KW-0418">Kinase</keyword>
<feature type="signal peptide" evidence="18">
    <location>
        <begin position="1"/>
        <end position="25"/>
    </location>
</feature>
<feature type="binding site" evidence="15">
    <location>
        <position position="87"/>
    </location>
    <ligand>
        <name>ATP</name>
        <dbReference type="ChEBI" id="CHEBI:30616"/>
    </ligand>
</feature>
<dbReference type="InterPro" id="IPR036850">
    <property type="entry name" value="NDK-like_dom_sf"/>
</dbReference>
<dbReference type="OMA" id="HNAISYW"/>
<evidence type="ECO:0000256" key="3">
    <source>
        <dbReference type="ARBA" id="ARBA00004138"/>
    </source>
</evidence>
<feature type="binding site" evidence="15">
    <location>
        <position position="115"/>
    </location>
    <ligand>
        <name>ATP</name>
        <dbReference type="ChEBI" id="CHEBI:30616"/>
    </ligand>
</feature>
<accession>W1NR71</accession>
<evidence type="ECO:0000256" key="10">
    <source>
        <dbReference type="ARBA" id="ARBA00022801"/>
    </source>
</evidence>
<dbReference type="EMBL" id="KI395019">
    <property type="protein sequence ID" value="ERM99451.1"/>
    <property type="molecule type" value="Genomic_DNA"/>
</dbReference>
<gene>
    <name evidence="20" type="ORF">AMTR_s00131p00102730</name>
</gene>
<comment type="catalytic activity">
    <reaction evidence="2">
        <text>a ribonucleoside 5'-diphosphate + ATP = a ribonucleoside 5'-triphosphate + ADP</text>
        <dbReference type="Rhea" id="RHEA:18113"/>
        <dbReference type="ChEBI" id="CHEBI:30616"/>
        <dbReference type="ChEBI" id="CHEBI:57930"/>
        <dbReference type="ChEBI" id="CHEBI:61557"/>
        <dbReference type="ChEBI" id="CHEBI:456216"/>
        <dbReference type="EC" id="2.7.4.6"/>
    </reaction>
</comment>
<keyword evidence="13" id="KW-0546">Nucleotide metabolism</keyword>
<dbReference type="PANTHER" id="PTHR46161:SF3">
    <property type="entry name" value="NUCLEOSIDE DIPHOSPHATE KINASE DDB_G0292928-RELATED"/>
    <property type="match status" value="1"/>
</dbReference>
<dbReference type="PROSITE" id="PS00469">
    <property type="entry name" value="NDPK"/>
    <property type="match status" value="1"/>
</dbReference>
<evidence type="ECO:0000256" key="16">
    <source>
        <dbReference type="RuleBase" id="RU004011"/>
    </source>
</evidence>
<evidence type="ECO:0000256" key="13">
    <source>
        <dbReference type="ARBA" id="ARBA00023080"/>
    </source>
</evidence>
<feature type="domain" description="Nucleoside diphosphate kinase-like" evidence="19">
    <location>
        <begin position="33"/>
        <end position="171"/>
    </location>
</feature>
<keyword evidence="10" id="KW-0378">Hydrolase</keyword>
<dbReference type="EC" id="2.7.4.6" evidence="17"/>
<evidence type="ECO:0000256" key="5">
    <source>
        <dbReference type="ARBA" id="ARBA00022490"/>
    </source>
</evidence>
<dbReference type="KEGG" id="atr:18427487"/>
<evidence type="ECO:0000256" key="2">
    <source>
        <dbReference type="ARBA" id="ARBA00000937"/>
    </source>
</evidence>
<keyword evidence="14" id="KW-0966">Cell projection</keyword>
<dbReference type="InterPro" id="IPR023005">
    <property type="entry name" value="Nucleoside_diP_kinase_AS"/>
</dbReference>
<evidence type="ECO:0000313" key="20">
    <source>
        <dbReference type="EMBL" id="ERM99451.1"/>
    </source>
</evidence>
<evidence type="ECO:0000256" key="6">
    <source>
        <dbReference type="ARBA" id="ARBA00022679"/>
    </source>
</evidence>
<dbReference type="InterPro" id="IPR034907">
    <property type="entry name" value="NDK-like_dom"/>
</dbReference>
<feature type="binding site" evidence="15">
    <location>
        <position position="135"/>
    </location>
    <ligand>
        <name>ATP</name>
        <dbReference type="ChEBI" id="CHEBI:30616"/>
    </ligand>
</feature>
<dbReference type="eggNOG" id="KOG0888">
    <property type="taxonomic scope" value="Eukaryota"/>
</dbReference>
<dbReference type="OrthoDB" id="2162449at2759"/>
<organism evidence="20 21">
    <name type="scientific">Amborella trichopoda</name>
    <dbReference type="NCBI Taxonomy" id="13333"/>
    <lineage>
        <taxon>Eukaryota</taxon>
        <taxon>Viridiplantae</taxon>
        <taxon>Streptophyta</taxon>
        <taxon>Embryophyta</taxon>
        <taxon>Tracheophyta</taxon>
        <taxon>Spermatophyta</taxon>
        <taxon>Magnoliopsida</taxon>
        <taxon>Amborellales</taxon>
        <taxon>Amborellaceae</taxon>
        <taxon>Amborella</taxon>
    </lineage>
</organism>
<comment type="subcellular location">
    <subcellularLocation>
        <location evidence="3">Cell projection</location>
        <location evidence="3">Cilium</location>
    </subcellularLocation>
</comment>
<dbReference type="STRING" id="13333.W1NR71"/>
<feature type="binding site" evidence="15">
    <location>
        <position position="145"/>
    </location>
    <ligand>
        <name>ATP</name>
        <dbReference type="ChEBI" id="CHEBI:30616"/>
    </ligand>
</feature>
<evidence type="ECO:0000256" key="17">
    <source>
        <dbReference type="RuleBase" id="RU004013"/>
    </source>
</evidence>
<comment type="similarity">
    <text evidence="4 15 16">Belongs to the NDK family.</text>
</comment>
<dbReference type="GO" id="GO:0006228">
    <property type="term" value="P:UTP biosynthetic process"/>
    <property type="evidence" value="ECO:0007669"/>
    <property type="project" value="InterPro"/>
</dbReference>
<dbReference type="GO" id="GO:0006241">
    <property type="term" value="P:CTP biosynthetic process"/>
    <property type="evidence" value="ECO:0007669"/>
    <property type="project" value="InterPro"/>
</dbReference>
<evidence type="ECO:0000256" key="4">
    <source>
        <dbReference type="ARBA" id="ARBA00008142"/>
    </source>
</evidence>
<keyword evidence="5" id="KW-0963">Cytoplasm</keyword>
<dbReference type="Pfam" id="PF00334">
    <property type="entry name" value="NDK"/>
    <property type="match status" value="1"/>
</dbReference>
<dbReference type="PROSITE" id="PS51374">
    <property type="entry name" value="NDPK_LIKE"/>
    <property type="match status" value="1"/>
</dbReference>
<feature type="active site" description="Pros-phosphohistidine intermediate" evidence="15">
    <location>
        <position position="148"/>
    </location>
</feature>
<dbReference type="GO" id="GO:0046872">
    <property type="term" value="F:metal ion binding"/>
    <property type="evidence" value="ECO:0007669"/>
    <property type="project" value="UniProtKB-KW"/>
</dbReference>
<dbReference type="Proteomes" id="UP000017836">
    <property type="component" value="Unassembled WGS sequence"/>
</dbReference>
<keyword evidence="18" id="KW-0732">Signal</keyword>
<keyword evidence="7" id="KW-0479">Metal-binding</keyword>
<keyword evidence="21" id="KW-1185">Reference proteome</keyword>
<reference evidence="21" key="1">
    <citation type="journal article" date="2013" name="Science">
        <title>The Amborella genome and the evolution of flowering plants.</title>
        <authorList>
            <consortium name="Amborella Genome Project"/>
        </authorList>
    </citation>
    <scope>NUCLEOTIDE SEQUENCE [LARGE SCALE GENOMIC DNA]</scope>
</reference>
<dbReference type="GO" id="GO:0004550">
    <property type="term" value="F:nucleoside diphosphate kinase activity"/>
    <property type="evidence" value="ECO:0007669"/>
    <property type="project" value="UniProtKB-EC"/>
</dbReference>
<dbReference type="SMART" id="SM00562">
    <property type="entry name" value="NDK"/>
    <property type="match status" value="1"/>
</dbReference>
<evidence type="ECO:0000256" key="11">
    <source>
        <dbReference type="ARBA" id="ARBA00022840"/>
    </source>
</evidence>
<dbReference type="PRINTS" id="PR01243">
    <property type="entry name" value="NUCDPKINASE"/>
</dbReference>
<evidence type="ECO:0000313" key="21">
    <source>
        <dbReference type="Proteomes" id="UP000017836"/>
    </source>
</evidence>
<dbReference type="AlphaFoldDB" id="W1NR71"/>
<keyword evidence="8 17" id="KW-0547">Nucleotide-binding</keyword>
<evidence type="ECO:0000256" key="7">
    <source>
        <dbReference type="ARBA" id="ARBA00022723"/>
    </source>
</evidence>
<dbReference type="HOGENOM" id="CLU_060216_8_3_1"/>
<name>W1NR71_AMBTC</name>
<dbReference type="Gramene" id="ERM99451">
    <property type="protein sequence ID" value="ERM99451"/>
    <property type="gene ID" value="AMTR_s00131p00102730"/>
</dbReference>
<evidence type="ECO:0000256" key="9">
    <source>
        <dbReference type="ARBA" id="ARBA00022777"/>
    </source>
</evidence>
<sequence length="196" mass="21628">MRGQSLRILLFITASTLTLINRTSCDTEPKPGRTLAIIKPDGVSGGYNNIIHTVIIDSGFKVITMKSTQLNESQATNFYVEHQNRIFFPNLIKYMTSGPVVIMVLEKPNAIAEWRALIGPTDASEAKKSHPSSIRAMCGNDKERNCVHGSDSPDSAAREIEFFFGKTYVMANYSSYDQETTIGSSEGEISSSHDEL</sequence>